<sequence>MEKYSHCLRSPSEEDKVANWKWTLDHSKIILQATGFWEEYPRVHCIESDMAWPIPPLPECRNDIEGVPSVNTLSGEYSLYALQTRRHPSVLEGALAGHSRSWHAKDLELQVRYNTVSMETISRSLDSIRLETDSWKKIVSKWNAMNSCNNIAKSFLDLERLLIMHKIRMHPKFRVFLVKHE</sequence>
<evidence type="ECO:0000313" key="2">
    <source>
        <dbReference type="Proteomes" id="UP001060085"/>
    </source>
</evidence>
<gene>
    <name evidence="1" type="ORF">M9H77_29923</name>
</gene>
<dbReference type="Proteomes" id="UP001060085">
    <property type="component" value="Linkage Group LG07"/>
</dbReference>
<organism evidence="1 2">
    <name type="scientific">Catharanthus roseus</name>
    <name type="common">Madagascar periwinkle</name>
    <name type="synonym">Vinca rosea</name>
    <dbReference type="NCBI Taxonomy" id="4058"/>
    <lineage>
        <taxon>Eukaryota</taxon>
        <taxon>Viridiplantae</taxon>
        <taxon>Streptophyta</taxon>
        <taxon>Embryophyta</taxon>
        <taxon>Tracheophyta</taxon>
        <taxon>Spermatophyta</taxon>
        <taxon>Magnoliopsida</taxon>
        <taxon>eudicotyledons</taxon>
        <taxon>Gunneridae</taxon>
        <taxon>Pentapetalae</taxon>
        <taxon>asterids</taxon>
        <taxon>lamiids</taxon>
        <taxon>Gentianales</taxon>
        <taxon>Apocynaceae</taxon>
        <taxon>Rauvolfioideae</taxon>
        <taxon>Vinceae</taxon>
        <taxon>Catharanthinae</taxon>
        <taxon>Catharanthus</taxon>
    </lineage>
</organism>
<accession>A0ACB9ZW60</accession>
<proteinExistence type="predicted"/>
<evidence type="ECO:0000313" key="1">
    <source>
        <dbReference type="EMBL" id="KAI5652736.1"/>
    </source>
</evidence>
<name>A0ACB9ZW60_CATRO</name>
<keyword evidence="2" id="KW-1185">Reference proteome</keyword>
<dbReference type="EMBL" id="CM044707">
    <property type="protein sequence ID" value="KAI5652736.1"/>
    <property type="molecule type" value="Genomic_DNA"/>
</dbReference>
<reference evidence="2" key="1">
    <citation type="journal article" date="2023" name="Nat. Plants">
        <title>Single-cell RNA sequencing provides a high-resolution roadmap for understanding the multicellular compartmentation of specialized metabolism.</title>
        <authorList>
            <person name="Sun S."/>
            <person name="Shen X."/>
            <person name="Li Y."/>
            <person name="Li Y."/>
            <person name="Wang S."/>
            <person name="Li R."/>
            <person name="Zhang H."/>
            <person name="Shen G."/>
            <person name="Guo B."/>
            <person name="Wei J."/>
            <person name="Xu J."/>
            <person name="St-Pierre B."/>
            <person name="Chen S."/>
            <person name="Sun C."/>
        </authorList>
    </citation>
    <scope>NUCLEOTIDE SEQUENCE [LARGE SCALE GENOMIC DNA]</scope>
</reference>
<comment type="caution">
    <text evidence="1">The sequence shown here is derived from an EMBL/GenBank/DDBJ whole genome shotgun (WGS) entry which is preliminary data.</text>
</comment>
<protein>
    <submittedName>
        <fullName evidence="1">Uncharacterized protein</fullName>
    </submittedName>
</protein>